<dbReference type="AlphaFoldDB" id="A0AAW1PBR9"/>
<accession>A0AAW1PBR9</accession>
<gene>
    <name evidence="1" type="ORF">WJX72_002026</name>
</gene>
<organism evidence="1 2">
    <name type="scientific">[Myrmecia] bisecta</name>
    <dbReference type="NCBI Taxonomy" id="41462"/>
    <lineage>
        <taxon>Eukaryota</taxon>
        <taxon>Viridiplantae</taxon>
        <taxon>Chlorophyta</taxon>
        <taxon>core chlorophytes</taxon>
        <taxon>Trebouxiophyceae</taxon>
        <taxon>Trebouxiales</taxon>
        <taxon>Trebouxiaceae</taxon>
        <taxon>Myrmecia</taxon>
    </lineage>
</organism>
<dbReference type="EMBL" id="JALJOR010000015">
    <property type="protein sequence ID" value="KAK9805508.1"/>
    <property type="molecule type" value="Genomic_DNA"/>
</dbReference>
<evidence type="ECO:0000313" key="2">
    <source>
        <dbReference type="Proteomes" id="UP001489004"/>
    </source>
</evidence>
<comment type="caution">
    <text evidence="1">The sequence shown here is derived from an EMBL/GenBank/DDBJ whole genome shotgun (WGS) entry which is preliminary data.</text>
</comment>
<dbReference type="Proteomes" id="UP001489004">
    <property type="component" value="Unassembled WGS sequence"/>
</dbReference>
<proteinExistence type="predicted"/>
<reference evidence="1 2" key="1">
    <citation type="journal article" date="2024" name="Nat. Commun.">
        <title>Phylogenomics reveals the evolutionary origins of lichenization in chlorophyte algae.</title>
        <authorList>
            <person name="Puginier C."/>
            <person name="Libourel C."/>
            <person name="Otte J."/>
            <person name="Skaloud P."/>
            <person name="Haon M."/>
            <person name="Grisel S."/>
            <person name="Petersen M."/>
            <person name="Berrin J.G."/>
            <person name="Delaux P.M."/>
            <person name="Dal Grande F."/>
            <person name="Keller J."/>
        </authorList>
    </citation>
    <scope>NUCLEOTIDE SEQUENCE [LARGE SCALE GENOMIC DNA]</scope>
    <source>
        <strain evidence="1 2">SAG 2043</strain>
    </source>
</reference>
<name>A0AAW1PBR9_9CHLO</name>
<evidence type="ECO:0000313" key="1">
    <source>
        <dbReference type="EMBL" id="KAK9805508.1"/>
    </source>
</evidence>
<keyword evidence="2" id="KW-1185">Reference proteome</keyword>
<sequence>MMRLLWNVTDTAWTQHGVAAALPSSAGHPDDAKDGETAGEGLVPPDPLITFCAQHIVQGDPKYVETPPATLLACVRENNMFAGFQDEFIEPGGPHGDPITFHFTMKDAMVHWSNYRQLARVEYQQEVASVKQSDLKHGLERILRTTCHALKRIPKTDLIKSSVFMGFQLRATAKSYDKVLQ</sequence>
<protein>
    <submittedName>
        <fullName evidence="1">Uncharacterized protein</fullName>
    </submittedName>
</protein>